<proteinExistence type="predicted"/>
<evidence type="ECO:0000313" key="1">
    <source>
        <dbReference type="Proteomes" id="UP000000437"/>
    </source>
</evidence>
<gene>
    <name evidence="2" type="primary">LOC141381644</name>
</gene>
<accession>A0AC58JAF8</accession>
<protein>
    <submittedName>
        <fullName evidence="2">Uncharacterized protein isoform X1</fullName>
    </submittedName>
</protein>
<reference evidence="2" key="1">
    <citation type="submission" date="2025-08" db="UniProtKB">
        <authorList>
            <consortium name="RefSeq"/>
        </authorList>
    </citation>
    <scope>IDENTIFICATION</scope>
    <source>
        <strain evidence="2">Tuebingen</strain>
        <tissue evidence="2">Fibroblasts and whole tissue</tissue>
    </source>
</reference>
<name>A0AC58JAF8_DANRE</name>
<keyword evidence="1" id="KW-1185">Reference proteome</keyword>
<organism evidence="1 2">
    <name type="scientific">Danio rerio</name>
    <name type="common">Zebrafish</name>
    <name type="synonym">Brachydanio rerio</name>
    <dbReference type="NCBI Taxonomy" id="7955"/>
    <lineage>
        <taxon>Eukaryota</taxon>
        <taxon>Metazoa</taxon>
        <taxon>Chordata</taxon>
        <taxon>Craniata</taxon>
        <taxon>Vertebrata</taxon>
        <taxon>Euteleostomi</taxon>
        <taxon>Actinopterygii</taxon>
        <taxon>Neopterygii</taxon>
        <taxon>Teleostei</taxon>
        <taxon>Ostariophysi</taxon>
        <taxon>Cypriniformes</taxon>
        <taxon>Danionidae</taxon>
        <taxon>Danioninae</taxon>
        <taxon>Danio</taxon>
    </lineage>
</organism>
<dbReference type="Proteomes" id="UP000000437">
    <property type="component" value="Chromosome 4"/>
</dbReference>
<sequence>MRDCANSMYLISFFFVPCTVADLAPEPPVRPEPVPSASKAAAPEKQPMPTEELLLPEGWKQTLPKEQHLWVSKALFTRDKSGRLALTKNLRLWWHTPGPRPLYSQPPSSPDAFYHARLFLWVPYRLWAYRLLCSQPNCRRLGFPMTACGLYRTVRKVLDVSGWYYMATEYLECRSCKKKLAAWSQDILSQLDPVHREMFPAVLTYRLSCDKEIVRWMRGRSLGNSATSAYRSLCVRHREQWIAQTTHYLSVVGKFPDCTTDPSSLAARLPQMVPVPCPAWLLSVYAKDVLTRLPELKARVTSIYGTILKMDSTKKVTKKLAGEAAGTAAWVTDVGNEFGQVLMCVLTEAEGDGLLPMCSGLVERYRRAGEVPPQLLYVDRDCCSATGKGKAAAMFSEWDQLIVRLDVWHFMRRFTVGVTTDSHPLYAPFMKRLTACIFEWDASDVERLMEAKRLTGCQPTAKELAKHCRRRTRGAQETMQLLEKLLQDFMGATDTMGIRLLDQERMQEIWQTQQRHVHCIQDPPGVQLYRKTGQVTKEGVILPVYRCARGSTSLESFHLHLNRFVPGTSANALHFQMYLLEGLVQWNEARGVAAVEGARRENICYGGQLLQYCNILSQQLLGQKLVQDYTSPGEYTGELIGVEYLYSQTNRALEEDLAKDPDVPDDLQDEDLQADLEGDEGFEDAYLDEPTEFMELEGNLQNPSQPSSQTDPAAVSSSPASSSQSQMESVGPDGQPGYDHVIRLADCLVDLRHQVFVTQSMVDKIVMLWNHLADHDKGPLIYPPRHRDKLLKGRFKVSHSKTNVTPGTDSLKRCFLGEGGPAQWPSASRLVEAICLALCRIHPAGQTISGVRVNRWAAILRDYRKIRDVVLGSPGIMAQTKLKLFELNQLTISQWLNARTKEQEREVLQQDIEAFSAPLVAPVPLPPVLQKLPEAVQHGHSCFESAIPQDASGQAAPRSRGRPPPVGTAAASVQPGPHVSPGTATYLTPASTSAPFAALAYTAALESSSAGFAKTVAFPAGAAPVPVPAGAAPVPAGAVPLSVPAGAAPVTVVGVLAPVAAPDEKRVPKTTAWRRKKLAEAAAAAAAQGLTPRKRQAPQQFLCQKCGQPKTKEFGHSQFRGVHFCAKASGKTVAQWMEEVKKERQNRLLKMTNFVHLF</sequence>
<dbReference type="RefSeq" id="XP_073803465.1">
    <property type="nucleotide sequence ID" value="XM_073947364.1"/>
</dbReference>
<evidence type="ECO:0000313" key="2">
    <source>
        <dbReference type="RefSeq" id="XP_073803465.1"/>
    </source>
</evidence>